<reference evidence="1" key="1">
    <citation type="submission" date="2020-10" db="EMBL/GenBank/DDBJ databases">
        <title>De novo genome project of the cellulose decomposer Thermobifida halotolerans type strain.</title>
        <authorList>
            <person name="Nagy I."/>
            <person name="Horvath B."/>
            <person name="Kukolya J."/>
            <person name="Nagy I."/>
            <person name="Orsini M."/>
        </authorList>
    </citation>
    <scope>NUCLEOTIDE SEQUENCE</scope>
    <source>
        <strain evidence="1">DSM 44931</strain>
    </source>
</reference>
<proteinExistence type="predicted"/>
<sequence length="147" mass="16229">MARRSRRLGRFEVYGFLALVTPFGLFREPLVFLPGAVFAGLVYELLLVPTVCGAPIRTGGTCRNNARGRLRGCSRWEAHRKAKWSLVRRRLASMADRLRHRWTGEQADAAGRPLSEPLPPATQNILVATAVSGGVLVAMVVYRMVLG</sequence>
<organism evidence="1 2">
    <name type="scientific">Thermobifida halotolerans</name>
    <dbReference type="NCBI Taxonomy" id="483545"/>
    <lineage>
        <taxon>Bacteria</taxon>
        <taxon>Bacillati</taxon>
        <taxon>Actinomycetota</taxon>
        <taxon>Actinomycetes</taxon>
        <taxon>Streptosporangiales</taxon>
        <taxon>Nocardiopsidaceae</taxon>
        <taxon>Thermobifida</taxon>
    </lineage>
</organism>
<dbReference type="AlphaFoldDB" id="A0A399G5F9"/>
<gene>
    <name evidence="1" type="ORF">NI17_000505</name>
</gene>
<dbReference type="KEGG" id="thao:NI17_000505"/>
<evidence type="ECO:0000313" key="1">
    <source>
        <dbReference type="EMBL" id="UOE19785.1"/>
    </source>
</evidence>
<accession>A0A399G5F9</accession>
<evidence type="ECO:0000313" key="2">
    <source>
        <dbReference type="Proteomes" id="UP000265719"/>
    </source>
</evidence>
<dbReference type="RefSeq" id="WP_147416913.1">
    <property type="nucleotide sequence ID" value="NZ_CP063196.1"/>
</dbReference>
<keyword evidence="2" id="KW-1185">Reference proteome</keyword>
<protein>
    <submittedName>
        <fullName evidence="1">Uncharacterized protein</fullName>
    </submittedName>
</protein>
<name>A0A399G5F9_9ACTN</name>
<dbReference type="Proteomes" id="UP000265719">
    <property type="component" value="Chromosome"/>
</dbReference>
<dbReference type="EMBL" id="CP063196">
    <property type="protein sequence ID" value="UOE19785.1"/>
    <property type="molecule type" value="Genomic_DNA"/>
</dbReference>
<dbReference type="OrthoDB" id="3634279at2"/>